<reference evidence="1 2" key="1">
    <citation type="submission" date="2019-11" db="EMBL/GenBank/DDBJ databases">
        <authorList>
            <person name="Criscuolo A."/>
        </authorList>
    </citation>
    <scope>NUCLEOTIDE SEQUENCE [LARGE SCALE GENOMIC DNA]</scope>
    <source>
        <strain evidence="1">CIP111667</strain>
    </source>
</reference>
<organism evidence="1 2">
    <name type="scientific">Occultella aeris</name>
    <dbReference type="NCBI Taxonomy" id="2761496"/>
    <lineage>
        <taxon>Bacteria</taxon>
        <taxon>Bacillati</taxon>
        <taxon>Actinomycetota</taxon>
        <taxon>Actinomycetes</taxon>
        <taxon>Micrococcales</taxon>
        <taxon>Ruaniaceae</taxon>
        <taxon>Occultella</taxon>
    </lineage>
</organism>
<dbReference type="PANTHER" id="PTHR11803">
    <property type="entry name" value="2-IMINOBUTANOATE/2-IMINOPROPANOATE DEAMINASE RIDA"/>
    <property type="match status" value="1"/>
</dbReference>
<dbReference type="SUPFAM" id="SSF55298">
    <property type="entry name" value="YjgF-like"/>
    <property type="match status" value="1"/>
</dbReference>
<dbReference type="Gene3D" id="3.30.1330.40">
    <property type="entry name" value="RutC-like"/>
    <property type="match status" value="1"/>
</dbReference>
<dbReference type="InterPro" id="IPR035959">
    <property type="entry name" value="RutC-like_sf"/>
</dbReference>
<sequence length="137" mass="14285">MTSSAAPVPLTPPGANSGLPLSFGMLSRDRSGATVHVSGMVGYQRGTGQLVGPGLEEQARTTFDNVVAVLAEAGLDLDHVVQVRIYLADIVRDFAAFNAVYREYFTGPVFPARTAIGVTLADPALLVEVDAVARLGG</sequence>
<dbReference type="GO" id="GO:0019239">
    <property type="term" value="F:deaminase activity"/>
    <property type="evidence" value="ECO:0007669"/>
    <property type="project" value="TreeGrafter"/>
</dbReference>
<dbReference type="RefSeq" id="WP_197522303.1">
    <property type="nucleotide sequence ID" value="NZ_CACRYJ010000014.1"/>
</dbReference>
<dbReference type="CDD" id="cd00448">
    <property type="entry name" value="YjgF_YER057c_UK114_family"/>
    <property type="match status" value="1"/>
</dbReference>
<name>A0A7M4DFJ7_9MICO</name>
<evidence type="ECO:0000313" key="1">
    <source>
        <dbReference type="EMBL" id="VZO35690.1"/>
    </source>
</evidence>
<dbReference type="AlphaFoldDB" id="A0A7M4DFJ7"/>
<dbReference type="EMBL" id="CACRYJ010000014">
    <property type="protein sequence ID" value="VZO35690.1"/>
    <property type="molecule type" value="Genomic_DNA"/>
</dbReference>
<dbReference type="InterPro" id="IPR006175">
    <property type="entry name" value="YjgF/YER057c/UK114"/>
</dbReference>
<evidence type="ECO:0000313" key="2">
    <source>
        <dbReference type="Proteomes" id="UP000419743"/>
    </source>
</evidence>
<dbReference type="Pfam" id="PF01042">
    <property type="entry name" value="Ribonuc_L-PSP"/>
    <property type="match status" value="1"/>
</dbReference>
<dbReference type="GO" id="GO:0005829">
    <property type="term" value="C:cytosol"/>
    <property type="evidence" value="ECO:0007669"/>
    <property type="project" value="TreeGrafter"/>
</dbReference>
<comment type="caution">
    <text evidence="1">The sequence shown here is derived from an EMBL/GenBank/DDBJ whole genome shotgun (WGS) entry which is preliminary data.</text>
</comment>
<proteinExistence type="predicted"/>
<gene>
    <name evidence="1" type="primary">yjgH_1</name>
    <name evidence="1" type="ORF">HALOF300_00888</name>
</gene>
<protein>
    <submittedName>
        <fullName evidence="1">RutC family protein YjgH</fullName>
    </submittedName>
</protein>
<keyword evidence="2" id="KW-1185">Reference proteome</keyword>
<accession>A0A7M4DFJ7</accession>
<dbReference type="PANTHER" id="PTHR11803:SF44">
    <property type="entry name" value="RUTC FAMILY PROTEIN YJGH"/>
    <property type="match status" value="1"/>
</dbReference>
<dbReference type="Proteomes" id="UP000419743">
    <property type="component" value="Unassembled WGS sequence"/>
</dbReference>